<dbReference type="STRING" id="1890683.A0A427Y2Y7"/>
<evidence type="ECO:0000313" key="3">
    <source>
        <dbReference type="Proteomes" id="UP000279259"/>
    </source>
</evidence>
<evidence type="ECO:0000313" key="2">
    <source>
        <dbReference type="EMBL" id="RSH85462.1"/>
    </source>
</evidence>
<accession>A0A427Y2Y7</accession>
<dbReference type="InterPro" id="IPR053140">
    <property type="entry name" value="GDSL_Rv0518-like"/>
</dbReference>
<evidence type="ECO:0000259" key="1">
    <source>
        <dbReference type="Pfam" id="PF13472"/>
    </source>
</evidence>
<protein>
    <recommendedName>
        <fullName evidence="1">SGNH hydrolase-type esterase domain-containing protein</fullName>
    </recommendedName>
</protein>
<dbReference type="EMBL" id="RSCD01000020">
    <property type="protein sequence ID" value="RSH85462.1"/>
    <property type="molecule type" value="Genomic_DNA"/>
</dbReference>
<dbReference type="AlphaFoldDB" id="A0A427Y2Y7"/>
<organism evidence="2 3">
    <name type="scientific">Saitozyma podzolica</name>
    <dbReference type="NCBI Taxonomy" id="1890683"/>
    <lineage>
        <taxon>Eukaryota</taxon>
        <taxon>Fungi</taxon>
        <taxon>Dikarya</taxon>
        <taxon>Basidiomycota</taxon>
        <taxon>Agaricomycotina</taxon>
        <taxon>Tremellomycetes</taxon>
        <taxon>Tremellales</taxon>
        <taxon>Trimorphomycetaceae</taxon>
        <taxon>Saitozyma</taxon>
    </lineage>
</organism>
<keyword evidence="3" id="KW-1185">Reference proteome</keyword>
<dbReference type="Pfam" id="PF13472">
    <property type="entry name" value="Lipase_GDSL_2"/>
    <property type="match status" value="1"/>
</dbReference>
<dbReference type="SUPFAM" id="SSF52266">
    <property type="entry name" value="SGNH hydrolase"/>
    <property type="match status" value="1"/>
</dbReference>
<reference evidence="2 3" key="1">
    <citation type="submission" date="2018-11" db="EMBL/GenBank/DDBJ databases">
        <title>Genome sequence of Saitozyma podzolica DSM 27192.</title>
        <authorList>
            <person name="Aliyu H."/>
            <person name="Gorte O."/>
            <person name="Ochsenreither K."/>
        </authorList>
    </citation>
    <scope>NUCLEOTIDE SEQUENCE [LARGE SCALE GENOMIC DNA]</scope>
    <source>
        <strain evidence="2 3">DSM 27192</strain>
    </source>
</reference>
<dbReference type="OrthoDB" id="10071171at2759"/>
<name>A0A427Y2Y7_9TREE</name>
<comment type="caution">
    <text evidence="2">The sequence shown here is derived from an EMBL/GenBank/DDBJ whole genome shotgun (WGS) entry which is preliminary data.</text>
</comment>
<sequence length="210" mass="23633">MNDSSGWTDVLQARLRERSLDNVSILNFGISGDRLWEGGLLRYDREVIARVPRGVRVVFVLMGINDLGLTAAVPEAQNALYDRLVLAYEQIITKCHSATPRIAVVASTLMPFLPPSDDYPTPWPLSHPLREETRRRVNRWIRSSAGGGKAVPDGFDHLIDWARVVCERDNEHVMQRRYQLSDYLHPSVEGCWAMGEAVDFRCVGDLSSGV</sequence>
<feature type="domain" description="SGNH hydrolase-type esterase" evidence="1">
    <location>
        <begin position="5"/>
        <end position="190"/>
    </location>
</feature>
<gene>
    <name evidence="2" type="ORF">EHS25_004858</name>
</gene>
<dbReference type="InterPro" id="IPR036514">
    <property type="entry name" value="SGNH_hydro_sf"/>
</dbReference>
<dbReference type="Proteomes" id="UP000279259">
    <property type="component" value="Unassembled WGS sequence"/>
</dbReference>
<dbReference type="PANTHER" id="PTHR43784:SF2">
    <property type="entry name" value="GDSL-LIKE LIPASE_ACYLHYDROLASE, PUTATIVE (AFU_ORTHOLOGUE AFUA_2G00820)-RELATED"/>
    <property type="match status" value="1"/>
</dbReference>
<dbReference type="InterPro" id="IPR013830">
    <property type="entry name" value="SGNH_hydro"/>
</dbReference>
<dbReference type="PANTHER" id="PTHR43784">
    <property type="entry name" value="GDSL-LIKE LIPASE/ACYLHYDROLASE, PUTATIVE (AFU_ORTHOLOGUE AFUA_2G00820)-RELATED"/>
    <property type="match status" value="1"/>
</dbReference>
<dbReference type="Gene3D" id="3.40.50.1110">
    <property type="entry name" value="SGNH hydrolase"/>
    <property type="match status" value="1"/>
</dbReference>
<proteinExistence type="predicted"/>